<organism evidence="1 2">
    <name type="scientific">Flavobacterium hercynium</name>
    <dbReference type="NCBI Taxonomy" id="387094"/>
    <lineage>
        <taxon>Bacteria</taxon>
        <taxon>Pseudomonadati</taxon>
        <taxon>Bacteroidota</taxon>
        <taxon>Flavobacteriia</taxon>
        <taxon>Flavobacteriales</taxon>
        <taxon>Flavobacteriaceae</taxon>
        <taxon>Flavobacterium</taxon>
    </lineage>
</organism>
<gene>
    <name evidence="1" type="ORF">B0A66_19130</name>
</gene>
<comment type="caution">
    <text evidence="1">The sequence shown here is derived from an EMBL/GenBank/DDBJ whole genome shotgun (WGS) entry which is preliminary data.</text>
</comment>
<keyword evidence="2" id="KW-1185">Reference proteome</keyword>
<dbReference type="AlphaFoldDB" id="A0A226GW27"/>
<dbReference type="OrthoDB" id="1246696at2"/>
<proteinExistence type="predicted"/>
<evidence type="ECO:0000313" key="1">
    <source>
        <dbReference type="EMBL" id="OXA85641.1"/>
    </source>
</evidence>
<accession>A0A226GW27</accession>
<name>A0A226GW27_9FLAO</name>
<dbReference type="Proteomes" id="UP000198345">
    <property type="component" value="Unassembled WGS sequence"/>
</dbReference>
<dbReference type="EMBL" id="MUGW01000049">
    <property type="protein sequence ID" value="OXA85641.1"/>
    <property type="molecule type" value="Genomic_DNA"/>
</dbReference>
<reference evidence="1 2" key="1">
    <citation type="submission" date="2016-11" db="EMBL/GenBank/DDBJ databases">
        <title>Whole genomes of Flavobacteriaceae.</title>
        <authorList>
            <person name="Stine C."/>
            <person name="Li C."/>
            <person name="Tadesse D."/>
        </authorList>
    </citation>
    <scope>NUCLEOTIDE SEQUENCE [LARGE SCALE GENOMIC DNA]</scope>
    <source>
        <strain evidence="1 2">DSM 18292</strain>
    </source>
</reference>
<sequence>MNSFRKYKVQRGETIEVIATKIGIPAVEARAFHNKYCELSDLVEFGLPIRRTEYILLPPLASETDLQLSDNNTPKKVILGNNNSLRLIAANGLKQEHGTIIRFKENNRLLNKVHFTSQITFLEINNDFSIVEYHVNQVYVNEKEPEMVVEQLADATSKALYPIVLSLNKNGQIHEILNIEAIQKRWELLKPSILQYYNGGNVITQLITSFERSIQSAPLLKRNLEEHPFYTIYFAPIYQDYTSDFSFSSNDNNLEIFQDINEFQTKTSKILLSRKGITKPKSNLVETALIHEDLNNNISKNSKFNLEQAAFEIGKLDDGMHHNMEFNYKLNHSNNTIFSIEGFINTRNDNNTITTIEFETYEKVHKKEQKEIINPVSEEMDWSSEIINEKVVKKRSFWDEFWGN</sequence>
<evidence type="ECO:0008006" key="3">
    <source>
        <dbReference type="Google" id="ProtNLM"/>
    </source>
</evidence>
<protein>
    <recommendedName>
        <fullName evidence="3">LysM domain-containing protein</fullName>
    </recommendedName>
</protein>
<evidence type="ECO:0000313" key="2">
    <source>
        <dbReference type="Proteomes" id="UP000198345"/>
    </source>
</evidence>
<dbReference type="RefSeq" id="WP_089051466.1">
    <property type="nucleotide sequence ID" value="NZ_FXTV01000025.1"/>
</dbReference>